<keyword evidence="3" id="KW-0456">Lyase</keyword>
<dbReference type="InterPro" id="IPR022237">
    <property type="entry name" value="PsiD-like"/>
</dbReference>
<keyword evidence="7" id="KW-1185">Reference proteome</keyword>
<evidence type="ECO:0000256" key="4">
    <source>
        <dbReference type="ARBA" id="ARBA00023317"/>
    </source>
</evidence>
<evidence type="ECO:0000313" key="7">
    <source>
        <dbReference type="Proteomes" id="UP001056610"/>
    </source>
</evidence>
<proteinExistence type="predicted"/>
<reference evidence="6" key="1">
    <citation type="submission" date="2022-05" db="EMBL/GenBank/DDBJ databases">
        <title>A methanotrophic Mycobacterium dominates a cave microbial ecosystem.</title>
        <authorList>
            <person name="Van Spanning R.J.M."/>
            <person name="Guan Q."/>
            <person name="Melkonian C."/>
            <person name="Gallant J."/>
            <person name="Polerecky L."/>
            <person name="Flot J.-F."/>
            <person name="Brandt B.W."/>
            <person name="Braster M."/>
            <person name="Iturbe Espinoza P."/>
            <person name="Aerts J."/>
            <person name="Meima-Franke M."/>
            <person name="Piersma S.R."/>
            <person name="Bunduc C."/>
            <person name="Ummels R."/>
            <person name="Pain A."/>
            <person name="Fleming E.J."/>
            <person name="van der Wel N."/>
            <person name="Gherman V.D."/>
            <person name="Sarbu S.M."/>
            <person name="Bodelier P.L.E."/>
            <person name="Bitter W."/>
        </authorList>
    </citation>
    <scope>NUCLEOTIDE SEQUENCE</scope>
    <source>
        <strain evidence="6">Sulfur Cave</strain>
    </source>
</reference>
<keyword evidence="1" id="KW-0210">Decarboxylase</keyword>
<gene>
    <name evidence="6" type="ORF">M5I08_10450</name>
</gene>
<dbReference type="Pfam" id="PF02666">
    <property type="entry name" value="PS_Dcarbxylase"/>
    <property type="match status" value="1"/>
</dbReference>
<protein>
    <submittedName>
        <fullName evidence="6">Phosphatidylserine decarboxylase family protein</fullName>
    </submittedName>
</protein>
<evidence type="ECO:0000256" key="3">
    <source>
        <dbReference type="ARBA" id="ARBA00023239"/>
    </source>
</evidence>
<dbReference type="RefSeq" id="WP_249763243.1">
    <property type="nucleotide sequence ID" value="NZ_CP097320.1"/>
</dbReference>
<sequence length="409" mass="45511">MAAGPDGGDVRRRAGWLPLDQDDLESWLEGHRERVEAKGEHVALHPVLTELQELIDTDPVVRLYVNEMISQVPRIKRYRKRHLESVPQLVRLINEVLTMAPEFGENVVTIPLGAILDWATGTPAGLAAFRDPRINAMLKKILTAWCEFLSGPDSLYVLNDSPTGWKCAAAQRAVGIEQYEHDPHDEHWGFVSWNDFFTRRFTDGARPVASPQDDTVIVSACESTPHRISTDVQRQDRFWIKSRPYSLQDMLANDDSVEQFVGGTVYQGFLSATNYHRWHSPVAGTIVRAFLKEGTYYSETDSQSYLAHVAARAIFLIQADDPVIGLLAFVPVGMVEVSSCNIHPNITAGYHIAKGEELGYFQFGGSTHCLVFRPGAIADFTLAAIPQPQNPHAPLVRVRSQLATANTTA</sequence>
<name>A0ABY4QQQ7_9MYCO</name>
<dbReference type="PANTHER" id="PTHR10067:SF9">
    <property type="entry name" value="PHOSPHATIDYLSERINE DECARBOXYLASE FAMILY PROTEIN (AFU_ORTHOLOGUE AFUA_7G01730)"/>
    <property type="match status" value="1"/>
</dbReference>
<keyword evidence="4" id="KW-0670">Pyruvate</keyword>
<accession>A0ABY4QQQ7</accession>
<organism evidence="6 7">
    <name type="scientific">Candidatus Mycobacterium methanotrophicum</name>
    <dbReference type="NCBI Taxonomy" id="2943498"/>
    <lineage>
        <taxon>Bacteria</taxon>
        <taxon>Bacillati</taxon>
        <taxon>Actinomycetota</taxon>
        <taxon>Actinomycetes</taxon>
        <taxon>Mycobacteriales</taxon>
        <taxon>Mycobacteriaceae</taxon>
        <taxon>Mycobacterium</taxon>
    </lineage>
</organism>
<dbReference type="InterPro" id="IPR003817">
    <property type="entry name" value="PS_Dcarbxylase"/>
</dbReference>
<evidence type="ECO:0000256" key="2">
    <source>
        <dbReference type="ARBA" id="ARBA00023145"/>
    </source>
</evidence>
<evidence type="ECO:0000256" key="1">
    <source>
        <dbReference type="ARBA" id="ARBA00022793"/>
    </source>
</evidence>
<dbReference type="EMBL" id="CP097320">
    <property type="protein sequence ID" value="UQX12592.1"/>
    <property type="molecule type" value="Genomic_DNA"/>
</dbReference>
<feature type="domain" description="L-tryptophan decarboxylase PsiD-like" evidence="5">
    <location>
        <begin position="45"/>
        <end position="172"/>
    </location>
</feature>
<evidence type="ECO:0000313" key="6">
    <source>
        <dbReference type="EMBL" id="UQX12592.1"/>
    </source>
</evidence>
<dbReference type="PANTHER" id="PTHR10067">
    <property type="entry name" value="PHOSPHATIDYLSERINE DECARBOXYLASE"/>
    <property type="match status" value="1"/>
</dbReference>
<keyword evidence="2" id="KW-0865">Zymogen</keyword>
<dbReference type="Pfam" id="PF12588">
    <property type="entry name" value="PSDC"/>
    <property type="match status" value="1"/>
</dbReference>
<dbReference type="Proteomes" id="UP001056610">
    <property type="component" value="Chromosome"/>
</dbReference>
<evidence type="ECO:0000259" key="5">
    <source>
        <dbReference type="Pfam" id="PF12588"/>
    </source>
</evidence>